<dbReference type="InterPro" id="IPR020841">
    <property type="entry name" value="PKS_Beta-ketoAc_synthase_dom"/>
</dbReference>
<dbReference type="SMART" id="SM00825">
    <property type="entry name" value="PKS_KS"/>
    <property type="match status" value="1"/>
</dbReference>
<dbReference type="InterPro" id="IPR016039">
    <property type="entry name" value="Thiolase-like"/>
</dbReference>
<dbReference type="Pfam" id="PF00109">
    <property type="entry name" value="ketoacyl-synt"/>
    <property type="match status" value="1"/>
</dbReference>
<dbReference type="PANTHER" id="PTHR43775:SF51">
    <property type="entry name" value="INACTIVE PHENOLPHTHIOCEROL SYNTHESIS POLYKETIDE SYNTHASE TYPE I PKS1-RELATED"/>
    <property type="match status" value="1"/>
</dbReference>
<gene>
    <name evidence="4" type="ORF">AVW11_35440</name>
</gene>
<dbReference type="InterPro" id="IPR014030">
    <property type="entry name" value="Ketoacyl_synth_N"/>
</dbReference>
<name>A0ABX3FUB4_9ACTN</name>
<proteinExistence type="predicted"/>
<evidence type="ECO:0000313" key="5">
    <source>
        <dbReference type="Proteomes" id="UP000187151"/>
    </source>
</evidence>
<reference evidence="4 5" key="1">
    <citation type="submission" date="2016-01" db="EMBL/GenBank/DDBJ databases">
        <title>Streptomyces amritsarensis strain MTCC 11845 genome sequencing and assembly.</title>
        <authorList>
            <person name="Sharma D."/>
            <person name="Nair G.R."/>
            <person name="Kaur G."/>
            <person name="Manhas R.K."/>
            <person name="Mayilraj S."/>
        </authorList>
    </citation>
    <scope>NUCLEOTIDE SEQUENCE [LARGE SCALE GENOMIC DNA]</scope>
    <source>
        <strain evidence="4 5">MTCC 11845</strain>
    </source>
</reference>
<accession>A0ABX3FUB4</accession>
<dbReference type="SUPFAM" id="SSF53901">
    <property type="entry name" value="Thiolase-like"/>
    <property type="match status" value="1"/>
</dbReference>
<evidence type="ECO:0000256" key="1">
    <source>
        <dbReference type="ARBA" id="ARBA00022679"/>
    </source>
</evidence>
<dbReference type="CDD" id="cd00833">
    <property type="entry name" value="PKS"/>
    <property type="match status" value="1"/>
</dbReference>
<dbReference type="InterPro" id="IPR050091">
    <property type="entry name" value="PKS_NRPS_Biosynth_Enz"/>
</dbReference>
<feature type="non-terminal residue" evidence="4">
    <location>
        <position position="171"/>
    </location>
</feature>
<dbReference type="Proteomes" id="UP000187151">
    <property type="component" value="Unassembled WGS sequence"/>
</dbReference>
<organism evidence="4 5">
    <name type="scientific">Streptomyces amritsarensis</name>
    <dbReference type="NCBI Taxonomy" id="681158"/>
    <lineage>
        <taxon>Bacteria</taxon>
        <taxon>Bacillati</taxon>
        <taxon>Actinomycetota</taxon>
        <taxon>Actinomycetes</taxon>
        <taxon>Kitasatosporales</taxon>
        <taxon>Streptomycetaceae</taxon>
        <taxon>Streptomyces</taxon>
    </lineage>
</organism>
<evidence type="ECO:0000259" key="3">
    <source>
        <dbReference type="PROSITE" id="PS52004"/>
    </source>
</evidence>
<feature type="domain" description="Ketosynthase family 3 (KS3)" evidence="3">
    <location>
        <begin position="1"/>
        <end position="171"/>
    </location>
</feature>
<comment type="caution">
    <text evidence="4">The sequence shown here is derived from an EMBL/GenBank/DDBJ whole genome shotgun (WGS) entry which is preliminary data.</text>
</comment>
<keyword evidence="2" id="KW-0511">Multifunctional enzyme</keyword>
<dbReference type="EMBL" id="MQUR01000198">
    <property type="protein sequence ID" value="OLZ42927.1"/>
    <property type="molecule type" value="Genomic_DNA"/>
</dbReference>
<sequence length="171" mass="18601">MACRYPGDTRSPDDLWRLVADGTDAIGPFPTNRDWDVDDLYDPDPAQAGKSYTRHGGFLYDADRFDAEFFGISPREAYAIDPQQRLLLETAWESFEHAGIDPATLRGSRTGVFVGSMYDDYASRLSAVPVEYEGYLSTGSAGSVASGRLSYTFGLEGPAITVDTACSSSLV</sequence>
<dbReference type="Gene3D" id="3.40.47.10">
    <property type="match status" value="1"/>
</dbReference>
<protein>
    <recommendedName>
        <fullName evidence="3">Ketosynthase family 3 (KS3) domain-containing protein</fullName>
    </recommendedName>
</protein>
<evidence type="ECO:0000256" key="2">
    <source>
        <dbReference type="ARBA" id="ARBA00023268"/>
    </source>
</evidence>
<keyword evidence="5" id="KW-1185">Reference proteome</keyword>
<keyword evidence="1" id="KW-0808">Transferase</keyword>
<dbReference type="PANTHER" id="PTHR43775">
    <property type="entry name" value="FATTY ACID SYNTHASE"/>
    <property type="match status" value="1"/>
</dbReference>
<dbReference type="PROSITE" id="PS52004">
    <property type="entry name" value="KS3_2"/>
    <property type="match status" value="1"/>
</dbReference>
<evidence type="ECO:0000313" key="4">
    <source>
        <dbReference type="EMBL" id="OLZ42927.1"/>
    </source>
</evidence>